<evidence type="ECO:0000256" key="1">
    <source>
        <dbReference type="SAM" id="Phobius"/>
    </source>
</evidence>
<keyword evidence="1" id="KW-0812">Transmembrane</keyword>
<name>A0ABN1JLJ6_9CLOT</name>
<keyword evidence="1" id="KW-1133">Transmembrane helix</keyword>
<feature type="transmembrane region" description="Helical" evidence="1">
    <location>
        <begin position="88"/>
        <end position="107"/>
    </location>
</feature>
<protein>
    <submittedName>
        <fullName evidence="2">Uncharacterized protein</fullName>
    </submittedName>
</protein>
<comment type="caution">
    <text evidence="2">The sequence shown here is derived from an EMBL/GenBank/DDBJ whole genome shotgun (WGS) entry which is preliminary data.</text>
</comment>
<evidence type="ECO:0000313" key="3">
    <source>
        <dbReference type="Proteomes" id="UP001501510"/>
    </source>
</evidence>
<sequence length="143" mass="16249">MKNKIVKKIIYIFAVIVQILLITSAFVLNSLTDTKAGVMHHVYYKRYEYEQGIYSQSNLTIQSIVAVAICILLAFLLFLAIKKGKDKFHIIQIALGLISGILVYFVINNSVFIDMLAYPYFIMAFEIVLGIQVVIIIISRLVK</sequence>
<keyword evidence="3" id="KW-1185">Reference proteome</keyword>
<feature type="transmembrane region" description="Helical" evidence="1">
    <location>
        <begin position="119"/>
        <end position="142"/>
    </location>
</feature>
<keyword evidence="1" id="KW-0472">Membrane</keyword>
<evidence type="ECO:0000313" key="2">
    <source>
        <dbReference type="EMBL" id="GAA0742367.1"/>
    </source>
</evidence>
<dbReference type="RefSeq" id="WP_343761959.1">
    <property type="nucleotide sequence ID" value="NZ_BAAACG010000010.1"/>
</dbReference>
<reference evidence="2 3" key="1">
    <citation type="journal article" date="2019" name="Int. J. Syst. Evol. Microbiol.">
        <title>The Global Catalogue of Microorganisms (GCM) 10K type strain sequencing project: providing services to taxonomists for standard genome sequencing and annotation.</title>
        <authorList>
            <consortium name="The Broad Institute Genomics Platform"/>
            <consortium name="The Broad Institute Genome Sequencing Center for Infectious Disease"/>
            <person name="Wu L."/>
            <person name="Ma J."/>
        </authorList>
    </citation>
    <scope>NUCLEOTIDE SEQUENCE [LARGE SCALE GENOMIC DNA]</scope>
    <source>
        <strain evidence="2 3">JCM 1407</strain>
    </source>
</reference>
<feature type="transmembrane region" description="Helical" evidence="1">
    <location>
        <begin position="59"/>
        <end position="81"/>
    </location>
</feature>
<gene>
    <name evidence="2" type="ORF">GCM10008906_24780</name>
</gene>
<dbReference type="Proteomes" id="UP001501510">
    <property type="component" value="Unassembled WGS sequence"/>
</dbReference>
<accession>A0ABN1JLJ6</accession>
<dbReference type="EMBL" id="BAAACG010000010">
    <property type="protein sequence ID" value="GAA0742367.1"/>
    <property type="molecule type" value="Genomic_DNA"/>
</dbReference>
<organism evidence="2 3">
    <name type="scientific">Clostridium oceanicum</name>
    <dbReference type="NCBI Taxonomy" id="1543"/>
    <lineage>
        <taxon>Bacteria</taxon>
        <taxon>Bacillati</taxon>
        <taxon>Bacillota</taxon>
        <taxon>Clostridia</taxon>
        <taxon>Eubacteriales</taxon>
        <taxon>Clostridiaceae</taxon>
        <taxon>Clostridium</taxon>
    </lineage>
</organism>
<proteinExistence type="predicted"/>
<feature type="transmembrane region" description="Helical" evidence="1">
    <location>
        <begin position="9"/>
        <end position="28"/>
    </location>
</feature>